<dbReference type="GO" id="GO:0003677">
    <property type="term" value="F:DNA binding"/>
    <property type="evidence" value="ECO:0007669"/>
    <property type="project" value="InterPro"/>
</dbReference>
<dbReference type="SUPFAM" id="SSF47413">
    <property type="entry name" value="lambda repressor-like DNA-binding domains"/>
    <property type="match status" value="1"/>
</dbReference>
<dbReference type="AlphaFoldDB" id="A0AAW3ZG35"/>
<accession>A0AAW3ZG35</accession>
<dbReference type="Gene3D" id="1.10.260.40">
    <property type="entry name" value="lambda repressor-like DNA-binding domains"/>
    <property type="match status" value="1"/>
</dbReference>
<sequence>MRISSKQLNVAVAASQAQDLGHAIDRWRNSQGLTQAQLRQTAKVSQGQLSRILAGRFRRASPAVHRLCRAAGIDLSQRLSDSIREDWGANLERALHRSWDGTPQHARELIRLLGIARALRSP</sequence>
<name>A0AAW3ZG35_9GAMM</name>
<organism evidence="1 2">
    <name type="scientific">Pseudomarimonas arenosa</name>
    <dbReference type="NCBI Taxonomy" id="2774145"/>
    <lineage>
        <taxon>Bacteria</taxon>
        <taxon>Pseudomonadati</taxon>
        <taxon>Pseudomonadota</taxon>
        <taxon>Gammaproteobacteria</taxon>
        <taxon>Lysobacterales</taxon>
        <taxon>Lysobacteraceae</taxon>
        <taxon>Pseudomarimonas</taxon>
    </lineage>
</organism>
<dbReference type="Pfam" id="PF13560">
    <property type="entry name" value="HTH_31"/>
    <property type="match status" value="1"/>
</dbReference>
<evidence type="ECO:0000313" key="2">
    <source>
        <dbReference type="Proteomes" id="UP000613768"/>
    </source>
</evidence>
<dbReference type="InterPro" id="IPR010982">
    <property type="entry name" value="Lambda_DNA-bd_dom_sf"/>
</dbReference>
<comment type="caution">
    <text evidence="1">The sequence shown here is derived from an EMBL/GenBank/DDBJ whole genome shotgun (WGS) entry which is preliminary data.</text>
</comment>
<dbReference type="EMBL" id="JACYTR010000002">
    <property type="protein sequence ID" value="MBD8524420.1"/>
    <property type="molecule type" value="Genomic_DNA"/>
</dbReference>
<dbReference type="Proteomes" id="UP000613768">
    <property type="component" value="Unassembled WGS sequence"/>
</dbReference>
<protein>
    <submittedName>
        <fullName evidence="1">Helix-turn-helix domain-containing protein</fullName>
    </submittedName>
</protein>
<evidence type="ECO:0000313" key="1">
    <source>
        <dbReference type="EMBL" id="MBD8524420.1"/>
    </source>
</evidence>
<dbReference type="RefSeq" id="WP_192027765.1">
    <property type="nucleotide sequence ID" value="NZ_JACYTR010000002.1"/>
</dbReference>
<gene>
    <name evidence="1" type="ORF">IFO71_01580</name>
</gene>
<proteinExistence type="predicted"/>
<dbReference type="InterPro" id="IPR001387">
    <property type="entry name" value="Cro/C1-type_HTH"/>
</dbReference>
<reference evidence="1 2" key="1">
    <citation type="submission" date="2020-09" db="EMBL/GenBank/DDBJ databases">
        <title>Pseudoxanthomonas sp. CAU 1598 isolated from sand of Yaerae Beach.</title>
        <authorList>
            <person name="Kim W."/>
        </authorList>
    </citation>
    <scope>NUCLEOTIDE SEQUENCE [LARGE SCALE GENOMIC DNA]</scope>
    <source>
        <strain evidence="1 2">CAU 1598</strain>
    </source>
</reference>
<keyword evidence="2" id="KW-1185">Reference proteome</keyword>
<dbReference type="CDD" id="cd00093">
    <property type="entry name" value="HTH_XRE"/>
    <property type="match status" value="1"/>
</dbReference>